<name>A0A329QJB4_9ACTN</name>
<protein>
    <recommendedName>
        <fullName evidence="5">DUF3099 domain-containing protein</fullName>
    </recommendedName>
</protein>
<keyword evidence="2" id="KW-0472">Membrane</keyword>
<evidence type="ECO:0000313" key="4">
    <source>
        <dbReference type="Proteomes" id="UP000250462"/>
    </source>
</evidence>
<feature type="transmembrane region" description="Helical" evidence="2">
    <location>
        <begin position="53"/>
        <end position="74"/>
    </location>
</feature>
<proteinExistence type="predicted"/>
<evidence type="ECO:0000256" key="2">
    <source>
        <dbReference type="SAM" id="Phobius"/>
    </source>
</evidence>
<evidence type="ECO:0000313" key="3">
    <source>
        <dbReference type="EMBL" id="RAW12414.1"/>
    </source>
</evidence>
<dbReference type="Proteomes" id="UP000250462">
    <property type="component" value="Unassembled WGS sequence"/>
</dbReference>
<dbReference type="OrthoDB" id="4229919at2"/>
<feature type="compositionally biased region" description="Polar residues" evidence="1">
    <location>
        <begin position="75"/>
        <end position="86"/>
    </location>
</feature>
<accession>A0A329QJB4</accession>
<dbReference type="EMBL" id="QMIG01000016">
    <property type="protein sequence ID" value="RAW12414.1"/>
    <property type="molecule type" value="Genomic_DNA"/>
</dbReference>
<feature type="region of interest" description="Disordered" evidence="1">
    <location>
        <begin position="1"/>
        <end position="25"/>
    </location>
</feature>
<gene>
    <name evidence="3" type="ORF">DPM12_14700</name>
</gene>
<reference evidence="3 4" key="1">
    <citation type="submission" date="2018-06" db="EMBL/GenBank/DDBJ databases">
        <title>Phytoactinopolyspora halophila sp. nov., a novel halophilic actinomycete isolated from a saline soil in China.</title>
        <authorList>
            <person name="Tang S.-K."/>
        </authorList>
    </citation>
    <scope>NUCLEOTIDE SEQUENCE [LARGE SCALE GENOMIC DNA]</scope>
    <source>
        <strain evidence="3 4">YIM 96934</strain>
    </source>
</reference>
<dbReference type="AlphaFoldDB" id="A0A329QJB4"/>
<dbReference type="InterPro" id="IPR021449">
    <property type="entry name" value="DUF3099"/>
</dbReference>
<sequence length="108" mass="11820">MSRRRDTEVQSVTTAADARSTDRRSRQNRYLWMMGIRLACLPLAVVTEGWIRWVFIVGAVVLPYIAVVIANAAAQPSSGTIQSISPSGRPELPGTTHSDDPRDQNPSA</sequence>
<dbReference type="Pfam" id="PF11298">
    <property type="entry name" value="DUF3099"/>
    <property type="match status" value="1"/>
</dbReference>
<organism evidence="3 4">
    <name type="scientific">Phytoactinopolyspora halophila</name>
    <dbReference type="NCBI Taxonomy" id="1981511"/>
    <lineage>
        <taxon>Bacteria</taxon>
        <taxon>Bacillati</taxon>
        <taxon>Actinomycetota</taxon>
        <taxon>Actinomycetes</taxon>
        <taxon>Jiangellales</taxon>
        <taxon>Jiangellaceae</taxon>
        <taxon>Phytoactinopolyspora</taxon>
    </lineage>
</organism>
<feature type="region of interest" description="Disordered" evidence="1">
    <location>
        <begin position="75"/>
        <end position="108"/>
    </location>
</feature>
<feature type="compositionally biased region" description="Basic and acidic residues" evidence="1">
    <location>
        <begin position="97"/>
        <end position="108"/>
    </location>
</feature>
<feature type="transmembrane region" description="Helical" evidence="2">
    <location>
        <begin position="30"/>
        <end position="47"/>
    </location>
</feature>
<keyword evidence="4" id="KW-1185">Reference proteome</keyword>
<evidence type="ECO:0008006" key="5">
    <source>
        <dbReference type="Google" id="ProtNLM"/>
    </source>
</evidence>
<evidence type="ECO:0000256" key="1">
    <source>
        <dbReference type="SAM" id="MobiDB-lite"/>
    </source>
</evidence>
<keyword evidence="2" id="KW-1133">Transmembrane helix</keyword>
<keyword evidence="2" id="KW-0812">Transmembrane</keyword>
<comment type="caution">
    <text evidence="3">The sequence shown here is derived from an EMBL/GenBank/DDBJ whole genome shotgun (WGS) entry which is preliminary data.</text>
</comment>